<dbReference type="Gramene" id="rna35197">
    <property type="protein sequence ID" value="RHN50858.1"/>
    <property type="gene ID" value="gene35197"/>
</dbReference>
<dbReference type="PROSITE" id="PS51293">
    <property type="entry name" value="SANT"/>
    <property type="match status" value="1"/>
</dbReference>
<dbReference type="PANTHER" id="PTHR47340:SF1">
    <property type="entry name" value="DUPLICATED HOMEODOMAIN-LIKE SUPERFAMILY PROTEIN"/>
    <property type="match status" value="1"/>
</dbReference>
<dbReference type="PROSITE" id="PS51257">
    <property type="entry name" value="PROKAR_LIPOPROTEIN"/>
    <property type="match status" value="1"/>
</dbReference>
<gene>
    <name evidence="2" type="ORF">MtrunA17_Chr6g0462081</name>
</gene>
<reference evidence="3" key="1">
    <citation type="journal article" date="2018" name="Nat. Plants">
        <title>Whole-genome landscape of Medicago truncatula symbiotic genes.</title>
        <authorList>
            <person name="Pecrix Y."/>
            <person name="Staton S.E."/>
            <person name="Sallet E."/>
            <person name="Lelandais-Briere C."/>
            <person name="Moreau S."/>
            <person name="Carrere S."/>
            <person name="Blein T."/>
            <person name="Jardinaud M.F."/>
            <person name="Latrasse D."/>
            <person name="Zouine M."/>
            <person name="Zahm M."/>
            <person name="Kreplak J."/>
            <person name="Mayjonade B."/>
            <person name="Satge C."/>
            <person name="Perez M."/>
            <person name="Cauet S."/>
            <person name="Marande W."/>
            <person name="Chantry-Darmon C."/>
            <person name="Lopez-Roques C."/>
            <person name="Bouchez O."/>
            <person name="Berard A."/>
            <person name="Debelle F."/>
            <person name="Munos S."/>
            <person name="Bendahmane A."/>
            <person name="Berges H."/>
            <person name="Niebel A."/>
            <person name="Buitink J."/>
            <person name="Frugier F."/>
            <person name="Benhamed M."/>
            <person name="Crespi M."/>
            <person name="Gouzy J."/>
            <person name="Gamas P."/>
        </authorList>
    </citation>
    <scope>NUCLEOTIDE SEQUENCE [LARGE SCALE GENOMIC DNA]</scope>
    <source>
        <strain evidence="3">cv. Jemalong A17</strain>
    </source>
</reference>
<dbReference type="EMBL" id="PSQE01000006">
    <property type="protein sequence ID" value="RHN50858.1"/>
    <property type="molecule type" value="Genomic_DNA"/>
</dbReference>
<dbReference type="SUPFAM" id="SSF46689">
    <property type="entry name" value="Homeodomain-like"/>
    <property type="match status" value="1"/>
</dbReference>
<comment type="caution">
    <text evidence="2">The sequence shown here is derived from an EMBL/GenBank/DDBJ whole genome shotgun (WGS) entry which is preliminary data.</text>
</comment>
<dbReference type="CDD" id="cd00167">
    <property type="entry name" value="SANT"/>
    <property type="match status" value="1"/>
</dbReference>
<dbReference type="InterPro" id="IPR001005">
    <property type="entry name" value="SANT/Myb"/>
</dbReference>
<dbReference type="AlphaFoldDB" id="A0A396HE17"/>
<dbReference type="InterPro" id="IPR009057">
    <property type="entry name" value="Homeodomain-like_sf"/>
</dbReference>
<dbReference type="Gene3D" id="1.20.58.1880">
    <property type="match status" value="1"/>
</dbReference>
<dbReference type="Proteomes" id="UP000265566">
    <property type="component" value="Chromosome 6"/>
</dbReference>
<accession>A0A396HE17</accession>
<feature type="domain" description="SANT" evidence="1">
    <location>
        <begin position="143"/>
        <end position="194"/>
    </location>
</feature>
<evidence type="ECO:0000313" key="2">
    <source>
        <dbReference type="EMBL" id="RHN50858.1"/>
    </source>
</evidence>
<dbReference type="PANTHER" id="PTHR47340">
    <property type="entry name" value="DUPLICATED HOMEODOMAIN-LIKE SUPERFAMILY PROTEIN"/>
    <property type="match status" value="1"/>
</dbReference>
<dbReference type="Pfam" id="PF00249">
    <property type="entry name" value="Myb_DNA-binding"/>
    <property type="match status" value="1"/>
</dbReference>
<protein>
    <submittedName>
        <fullName evidence="2">Putative transcription factor MYB/SANT family</fullName>
    </submittedName>
</protein>
<evidence type="ECO:0000313" key="3">
    <source>
        <dbReference type="Proteomes" id="UP000265566"/>
    </source>
</evidence>
<evidence type="ECO:0000259" key="1">
    <source>
        <dbReference type="PROSITE" id="PS51293"/>
    </source>
</evidence>
<sequence length="268" mass="28694">MVSGIKWNPVANTSSLDILSAASAMAVGIACNRKTCSGRALWRGYDNKAMSTGVSFITEKPNCFNIIRNENATVAAGVFTSICSGCLLSEAASSSITSSAVHVRGKRVGKSVKARSINKQPLMTVITRDIDQETCSNKSSGEVELTDWTDVEKAAFLHALSSYGKDFAMIAQYVGTKSQYQCRVLFSKTHKHNGMDLIGQRAEIVGLPGDDDVDGGRSDADNACIAETGSVNDSDTSGTKTGVDQLAYDKNAYHDESIPMETRNLQLT</sequence>
<organism evidence="2 3">
    <name type="scientific">Medicago truncatula</name>
    <name type="common">Barrel medic</name>
    <name type="synonym">Medicago tribuloides</name>
    <dbReference type="NCBI Taxonomy" id="3880"/>
    <lineage>
        <taxon>Eukaryota</taxon>
        <taxon>Viridiplantae</taxon>
        <taxon>Streptophyta</taxon>
        <taxon>Embryophyta</taxon>
        <taxon>Tracheophyta</taxon>
        <taxon>Spermatophyta</taxon>
        <taxon>Magnoliopsida</taxon>
        <taxon>eudicotyledons</taxon>
        <taxon>Gunneridae</taxon>
        <taxon>Pentapetalae</taxon>
        <taxon>rosids</taxon>
        <taxon>fabids</taxon>
        <taxon>Fabales</taxon>
        <taxon>Fabaceae</taxon>
        <taxon>Papilionoideae</taxon>
        <taxon>50 kb inversion clade</taxon>
        <taxon>NPAAA clade</taxon>
        <taxon>Hologalegina</taxon>
        <taxon>IRL clade</taxon>
        <taxon>Trifolieae</taxon>
        <taxon>Medicago</taxon>
    </lineage>
</organism>
<dbReference type="SMART" id="SM00717">
    <property type="entry name" value="SANT"/>
    <property type="match status" value="1"/>
</dbReference>
<proteinExistence type="predicted"/>
<name>A0A396HE17_MEDTR</name>
<dbReference type="InterPro" id="IPR017884">
    <property type="entry name" value="SANT_dom"/>
</dbReference>